<dbReference type="GO" id="GO:0016616">
    <property type="term" value="F:oxidoreductase activity, acting on the CH-OH group of donors, NAD or NADP as acceptor"/>
    <property type="evidence" value="ECO:0007669"/>
    <property type="project" value="InterPro"/>
</dbReference>
<sequence length="268" mass="29560">MIFRWWSSETVAVVTGANRGIGFEIAHQLASHGLTAVLTSRETGVGEEAVKVMQEGGLNVAFHQLDIVDHASIEAFSDWIKQTYGGLDILINNAGVSFNVGTENSMENAETVIQTNYVGTKNMTKAMIPLMRTSPYGARIVSVTSRLGRLHGKKNRITNVSLRQQLEDVHSLTEEVIDNSGGWPQVFTDYSVSKVAVNAYTRLMARILEDRPEGHKIYINCYCPGWVKTAMTGWAGHISPEDAADTAVWLALLPDQFVSGKVFTERRT</sequence>
<dbReference type="Pfam" id="PF00106">
    <property type="entry name" value="adh_short"/>
    <property type="match status" value="1"/>
</dbReference>
<reference evidence="6 7" key="1">
    <citation type="submission" date="2023-10" db="EMBL/GenBank/DDBJ databases">
        <title>Genome-Wide Identification Analysis in wild type Solanum Pinnatisectum Reveals Some Genes Defensing Phytophthora Infestans.</title>
        <authorList>
            <person name="Sun C."/>
        </authorList>
    </citation>
    <scope>NUCLEOTIDE SEQUENCE [LARGE SCALE GENOMIC DNA]</scope>
    <source>
        <strain evidence="6">LQN</strain>
        <tissue evidence="6">Leaf</tissue>
    </source>
</reference>
<keyword evidence="2 5" id="KW-0521">NADP</keyword>
<dbReference type="InterPro" id="IPR045313">
    <property type="entry name" value="CBR1-like"/>
</dbReference>
<dbReference type="InterPro" id="IPR036291">
    <property type="entry name" value="NAD(P)-bd_dom_sf"/>
</dbReference>
<gene>
    <name evidence="6" type="ORF">R3W88_031587</name>
</gene>
<keyword evidence="7" id="KW-1185">Reference proteome</keyword>
<dbReference type="GO" id="GO:0016020">
    <property type="term" value="C:membrane"/>
    <property type="evidence" value="ECO:0007669"/>
    <property type="project" value="TreeGrafter"/>
</dbReference>
<dbReference type="EMBL" id="JAWPEI010000005">
    <property type="protein sequence ID" value="KAK4726670.1"/>
    <property type="molecule type" value="Genomic_DNA"/>
</dbReference>
<evidence type="ECO:0000256" key="1">
    <source>
        <dbReference type="ARBA" id="ARBA00006484"/>
    </source>
</evidence>
<dbReference type="PRINTS" id="PR00080">
    <property type="entry name" value="SDRFAMILY"/>
</dbReference>
<evidence type="ECO:0000256" key="3">
    <source>
        <dbReference type="ARBA" id="ARBA00023002"/>
    </source>
</evidence>
<dbReference type="EC" id="1.1.1.-" evidence="5"/>
<evidence type="ECO:0000313" key="7">
    <source>
        <dbReference type="Proteomes" id="UP001311915"/>
    </source>
</evidence>
<comment type="caution">
    <text evidence="6">The sequence shown here is derived from an EMBL/GenBank/DDBJ whole genome shotgun (WGS) entry which is preliminary data.</text>
</comment>
<evidence type="ECO:0000256" key="2">
    <source>
        <dbReference type="ARBA" id="ARBA00022857"/>
    </source>
</evidence>
<proteinExistence type="inferred from homology"/>
<evidence type="ECO:0000256" key="4">
    <source>
        <dbReference type="RuleBase" id="RU000363"/>
    </source>
</evidence>
<dbReference type="Gene3D" id="3.40.50.720">
    <property type="entry name" value="NAD(P)-binding Rossmann-like Domain"/>
    <property type="match status" value="1"/>
</dbReference>
<organism evidence="6 7">
    <name type="scientific">Solanum pinnatisectum</name>
    <name type="common">tansyleaf nightshade</name>
    <dbReference type="NCBI Taxonomy" id="50273"/>
    <lineage>
        <taxon>Eukaryota</taxon>
        <taxon>Viridiplantae</taxon>
        <taxon>Streptophyta</taxon>
        <taxon>Embryophyta</taxon>
        <taxon>Tracheophyta</taxon>
        <taxon>Spermatophyta</taxon>
        <taxon>Magnoliopsida</taxon>
        <taxon>eudicotyledons</taxon>
        <taxon>Gunneridae</taxon>
        <taxon>Pentapetalae</taxon>
        <taxon>asterids</taxon>
        <taxon>lamiids</taxon>
        <taxon>Solanales</taxon>
        <taxon>Solanaceae</taxon>
        <taxon>Solanoideae</taxon>
        <taxon>Solaneae</taxon>
        <taxon>Solanum</taxon>
    </lineage>
</organism>
<dbReference type="CDD" id="cd05324">
    <property type="entry name" value="carb_red_PTCR-like_SDR_c"/>
    <property type="match status" value="1"/>
</dbReference>
<dbReference type="PANTHER" id="PTHR43490">
    <property type="entry name" value="(+)-NEOMENTHOL DEHYDROGENASE"/>
    <property type="match status" value="1"/>
</dbReference>
<accession>A0AAV9LLQ1</accession>
<comment type="similarity">
    <text evidence="1 4">Belongs to the short-chain dehydrogenases/reductases (SDR) family.</text>
</comment>
<keyword evidence="3 5" id="KW-0560">Oxidoreductase</keyword>
<protein>
    <recommendedName>
        <fullName evidence="5">Short-chain dehydrogenase/reductase</fullName>
        <ecNumber evidence="5">1.1.1.-</ecNumber>
    </recommendedName>
</protein>
<evidence type="ECO:0000313" key="6">
    <source>
        <dbReference type="EMBL" id="KAK4726670.1"/>
    </source>
</evidence>
<dbReference type="PRINTS" id="PR00081">
    <property type="entry name" value="GDHRDH"/>
</dbReference>
<dbReference type="AlphaFoldDB" id="A0AAV9LLQ1"/>
<dbReference type="PANTHER" id="PTHR43490:SF104">
    <property type="entry name" value="SHORT-CHAIN DEHYDROGENASE_REDUCTASE"/>
    <property type="match status" value="1"/>
</dbReference>
<dbReference type="InterPro" id="IPR002347">
    <property type="entry name" value="SDR_fam"/>
</dbReference>
<dbReference type="FunFam" id="3.40.50.720:FF:000315">
    <property type="entry name" value="(+)-neomenthol dehydrogenase"/>
    <property type="match status" value="1"/>
</dbReference>
<dbReference type="PROSITE" id="PS00061">
    <property type="entry name" value="ADH_SHORT"/>
    <property type="match status" value="1"/>
</dbReference>
<dbReference type="Proteomes" id="UP001311915">
    <property type="component" value="Unassembled WGS sequence"/>
</dbReference>
<name>A0AAV9LLQ1_9SOLN</name>
<evidence type="ECO:0000256" key="5">
    <source>
        <dbReference type="RuleBase" id="RU369024"/>
    </source>
</evidence>
<dbReference type="InterPro" id="IPR020904">
    <property type="entry name" value="Sc_DH/Rdtase_CS"/>
</dbReference>
<dbReference type="SUPFAM" id="SSF51735">
    <property type="entry name" value="NAD(P)-binding Rossmann-fold domains"/>
    <property type="match status" value="1"/>
</dbReference>